<feature type="compositionally biased region" description="Basic and acidic residues" evidence="1">
    <location>
        <begin position="351"/>
        <end position="361"/>
    </location>
</feature>
<organism evidence="3 4">
    <name type="scientific">Natronoglomus mannanivorans</name>
    <dbReference type="NCBI Taxonomy" id="2979990"/>
    <lineage>
        <taxon>Archaea</taxon>
        <taxon>Methanobacteriati</taxon>
        <taxon>Methanobacteriota</taxon>
        <taxon>Stenosarchaea group</taxon>
        <taxon>Halobacteria</taxon>
        <taxon>Halobacteriales</taxon>
        <taxon>Natrialbaceae</taxon>
        <taxon>Natronoglomus</taxon>
    </lineage>
</organism>
<name>A0AAP2Z174_9EURY</name>
<dbReference type="Pfam" id="PF14583">
    <property type="entry name" value="Pectate_lyase22"/>
    <property type="match status" value="1"/>
</dbReference>
<gene>
    <name evidence="3" type="ORF">OB960_14320</name>
</gene>
<dbReference type="Gene3D" id="2.130.10.10">
    <property type="entry name" value="YVTN repeat-like/Quinoprotein amine dehydrogenase"/>
    <property type="match status" value="1"/>
</dbReference>
<sequence>MEAELLQGPDAGRQLAAERETFEDPETGATVHRLTSNPASDDYHLYFTEPMWYDDGNRLLFRSDRDGTWGLYSVHLESGAITQLTDLPEDIGGITRVATEPTALFWCGRRLVSLDLETLAIDVLYVRPEGYGGSVIGGTADGERAVTAISEEIEVERENRPRDEWIAELMAQEPHSQVLSVPIDADSDSDGDSDSNGEPTVHVDENRWLNHVNASPTRPELVTYCEEGPWEDVDRIWGLDLETDETWQIRPTAEGESVGHEYWLADGETVGYHGWQGTRDDPDAFFGQIRHDNTDRREGTAPDIYTHYHSNTRDLVVGDGTHRTRGPAFVLLWAWDEATGEYAPPRKLAGHEWESDEDAHPHSRLSPDGTHVVFDSTMGGDGSDVYLAAVPDDLEDLPRLS</sequence>
<proteinExistence type="predicted"/>
<dbReference type="Proteomes" id="UP001321018">
    <property type="component" value="Unassembled WGS sequence"/>
</dbReference>
<feature type="compositionally biased region" description="Acidic residues" evidence="1">
    <location>
        <begin position="185"/>
        <end position="195"/>
    </location>
</feature>
<dbReference type="AlphaFoldDB" id="A0AAP2Z174"/>
<feature type="region of interest" description="Disordered" evidence="1">
    <location>
        <begin position="182"/>
        <end position="201"/>
    </location>
</feature>
<dbReference type="InterPro" id="IPR015943">
    <property type="entry name" value="WD40/YVTN_repeat-like_dom_sf"/>
</dbReference>
<evidence type="ECO:0000313" key="3">
    <source>
        <dbReference type="EMBL" id="MCU4742570.1"/>
    </source>
</evidence>
<accession>A0AAP2Z174</accession>
<evidence type="ECO:0000313" key="4">
    <source>
        <dbReference type="Proteomes" id="UP001321018"/>
    </source>
</evidence>
<dbReference type="GO" id="GO:0045490">
    <property type="term" value="P:pectin catabolic process"/>
    <property type="evidence" value="ECO:0007669"/>
    <property type="project" value="InterPro"/>
</dbReference>
<comment type="caution">
    <text evidence="3">The sequence shown here is derived from an EMBL/GenBank/DDBJ whole genome shotgun (WGS) entry which is preliminary data.</text>
</comment>
<protein>
    <submittedName>
        <fullName evidence="3">Oligogalacturonate lyase family protein</fullName>
    </submittedName>
</protein>
<dbReference type="InterPro" id="IPR027946">
    <property type="entry name" value="Ogl_dom"/>
</dbReference>
<keyword evidence="3" id="KW-0456">Lyase</keyword>
<evidence type="ECO:0000259" key="2">
    <source>
        <dbReference type="Pfam" id="PF14583"/>
    </source>
</evidence>
<dbReference type="SUPFAM" id="SSF82171">
    <property type="entry name" value="DPP6 N-terminal domain-like"/>
    <property type="match status" value="2"/>
</dbReference>
<reference evidence="3" key="1">
    <citation type="submission" date="2022-09" db="EMBL/GenBank/DDBJ databases">
        <title>Enrichment on poylsaccharides allowed isolation of novel metabolic and taxonomic groups of Haloarchaea.</title>
        <authorList>
            <person name="Sorokin D.Y."/>
            <person name="Elcheninov A.G."/>
            <person name="Khizhniak T.V."/>
            <person name="Kolganova T.V."/>
            <person name="Kublanov I.V."/>
        </authorList>
    </citation>
    <scope>NUCLEOTIDE SEQUENCE</scope>
    <source>
        <strain evidence="3">AArc-xg1-1</strain>
    </source>
</reference>
<dbReference type="GO" id="GO:0047487">
    <property type="term" value="F:oligogalacturonide lyase activity"/>
    <property type="evidence" value="ECO:0007669"/>
    <property type="project" value="InterPro"/>
</dbReference>
<feature type="domain" description="Oligogalacturonate lyase" evidence="2">
    <location>
        <begin position="12"/>
        <end position="322"/>
    </location>
</feature>
<evidence type="ECO:0000256" key="1">
    <source>
        <dbReference type="SAM" id="MobiDB-lite"/>
    </source>
</evidence>
<feature type="region of interest" description="Disordered" evidence="1">
    <location>
        <begin position="351"/>
        <end position="377"/>
    </location>
</feature>
<dbReference type="RefSeq" id="WP_338004395.1">
    <property type="nucleotide sequence ID" value="NZ_JAOPKA010000009.1"/>
</dbReference>
<dbReference type="EMBL" id="JAOPKA010000009">
    <property type="protein sequence ID" value="MCU4742570.1"/>
    <property type="molecule type" value="Genomic_DNA"/>
</dbReference>